<keyword evidence="2" id="KW-1185">Reference proteome</keyword>
<organism evidence="1 2">
    <name type="scientific">Dallia pectoralis</name>
    <name type="common">Alaska blackfish</name>
    <dbReference type="NCBI Taxonomy" id="75939"/>
    <lineage>
        <taxon>Eukaryota</taxon>
        <taxon>Metazoa</taxon>
        <taxon>Chordata</taxon>
        <taxon>Craniata</taxon>
        <taxon>Vertebrata</taxon>
        <taxon>Euteleostomi</taxon>
        <taxon>Actinopterygii</taxon>
        <taxon>Neopterygii</taxon>
        <taxon>Teleostei</taxon>
        <taxon>Protacanthopterygii</taxon>
        <taxon>Esociformes</taxon>
        <taxon>Umbridae</taxon>
        <taxon>Dallia</taxon>
    </lineage>
</organism>
<dbReference type="Proteomes" id="UP001157502">
    <property type="component" value="Chromosome 9"/>
</dbReference>
<reference evidence="1" key="1">
    <citation type="submission" date="2021-05" db="EMBL/GenBank/DDBJ databases">
        <authorList>
            <person name="Pan Q."/>
            <person name="Jouanno E."/>
            <person name="Zahm M."/>
            <person name="Klopp C."/>
            <person name="Cabau C."/>
            <person name="Louis A."/>
            <person name="Berthelot C."/>
            <person name="Parey E."/>
            <person name="Roest Crollius H."/>
            <person name="Montfort J."/>
            <person name="Robinson-Rechavi M."/>
            <person name="Bouchez O."/>
            <person name="Lampietro C."/>
            <person name="Lopez Roques C."/>
            <person name="Donnadieu C."/>
            <person name="Postlethwait J."/>
            <person name="Bobe J."/>
            <person name="Dillon D."/>
            <person name="Chandos A."/>
            <person name="von Hippel F."/>
            <person name="Guiguen Y."/>
        </authorList>
    </citation>
    <scope>NUCLEOTIDE SEQUENCE</scope>
    <source>
        <strain evidence="1">YG-Jan2019</strain>
    </source>
</reference>
<evidence type="ECO:0000313" key="1">
    <source>
        <dbReference type="EMBL" id="KAJ8006953.1"/>
    </source>
</evidence>
<proteinExistence type="predicted"/>
<evidence type="ECO:0000313" key="2">
    <source>
        <dbReference type="Proteomes" id="UP001157502"/>
    </source>
</evidence>
<comment type="caution">
    <text evidence="1">The sequence shown here is derived from an EMBL/GenBank/DDBJ whole genome shotgun (WGS) entry which is preliminary data.</text>
</comment>
<sequence length="431" mass="48134">MGYLKLWQLQRPCLDQYDVIFIDEAQDCTPAIMDIMLPQRCGKVLVGDPHQQIYLFRGAVNALHLVEHTHLFYLTQSFRFGSEIAYIGATILQVCKKVTNILVGGKQDGVIQGKAVDSLHPMTSGSSLGQGKLAVLSRCNVTVFDQAVRLTDANPRCRLHIVGGVDNFGLDRIMDIWVLMQPENSRSRGIRDQFIRRFTKESLGGYMGLKLYATKTEDRELEAKFTVVEKYNSRIPELVDRIYSCTEREAQHADFILGTVHKSKGLEFDTVIVTDDFAKVPCAAHDLPRISSYSGGDVQEDEWNLLYVAVTRAKNSLVITKNISNVLTLAGEYFLRTELTQALLTEGQPPVCSVRECQNHITTDWPLAMCKLPFKYIDSWDNGGPMCGACVLQRVGPTASLLAPPGSLQVLPVTLQRLELPINHALLMALF</sequence>
<dbReference type="EMBL" id="CM055736">
    <property type="protein sequence ID" value="KAJ8006953.1"/>
    <property type="molecule type" value="Genomic_DNA"/>
</dbReference>
<protein>
    <submittedName>
        <fullName evidence="1">Uncharacterized protein</fullName>
    </submittedName>
</protein>
<name>A0ACC2GU72_DALPE</name>
<gene>
    <name evidence="1" type="ORF">DPEC_G00112550</name>
</gene>
<accession>A0ACC2GU72</accession>